<evidence type="ECO:0000256" key="5">
    <source>
        <dbReference type="SAM" id="MobiDB-lite"/>
    </source>
</evidence>
<evidence type="ECO:0000256" key="1">
    <source>
        <dbReference type="ARBA" id="ARBA00008682"/>
    </source>
</evidence>
<dbReference type="Gene3D" id="3.10.50.10">
    <property type="match status" value="1"/>
</dbReference>
<evidence type="ECO:0000313" key="10">
    <source>
        <dbReference type="Proteomes" id="UP000829685"/>
    </source>
</evidence>
<feature type="chain" id="PRO_5040106159" description="chitinase" evidence="6">
    <location>
        <begin position="19"/>
        <end position="467"/>
    </location>
</feature>
<evidence type="ECO:0000313" key="9">
    <source>
        <dbReference type="EMBL" id="KAI1864157.1"/>
    </source>
</evidence>
<dbReference type="AlphaFoldDB" id="A0A9P9WHR2"/>
<dbReference type="InterPro" id="IPR017853">
    <property type="entry name" value="GH"/>
</dbReference>
<dbReference type="GO" id="GO:0008061">
    <property type="term" value="F:chitin binding"/>
    <property type="evidence" value="ECO:0007669"/>
    <property type="project" value="UniProtKB-UniRule"/>
</dbReference>
<gene>
    <name evidence="9" type="ORF">JX265_008528</name>
</gene>
<dbReference type="SUPFAM" id="SSF51445">
    <property type="entry name" value="(Trans)glycosidases"/>
    <property type="match status" value="1"/>
</dbReference>
<feature type="disulfide bond" evidence="4">
    <location>
        <begin position="328"/>
        <end position="342"/>
    </location>
</feature>
<dbReference type="EMBL" id="JAFIMR010000024">
    <property type="protein sequence ID" value="KAI1864157.1"/>
    <property type="molecule type" value="Genomic_DNA"/>
</dbReference>
<comment type="caution">
    <text evidence="9">The sequence shown here is derived from an EMBL/GenBank/DDBJ whole genome shotgun (WGS) entry which is preliminary data.</text>
</comment>
<dbReference type="InterPro" id="IPR001002">
    <property type="entry name" value="Chitin-bd_1"/>
</dbReference>
<dbReference type="InterPro" id="IPR001223">
    <property type="entry name" value="Glyco_hydro18_cat"/>
</dbReference>
<dbReference type="GO" id="GO:0005576">
    <property type="term" value="C:extracellular region"/>
    <property type="evidence" value="ECO:0007669"/>
    <property type="project" value="TreeGrafter"/>
</dbReference>
<keyword evidence="4" id="KW-1015">Disulfide bond</keyword>
<dbReference type="GO" id="GO:0008843">
    <property type="term" value="F:endochitinase activity"/>
    <property type="evidence" value="ECO:0007669"/>
    <property type="project" value="UniProtKB-EC"/>
</dbReference>
<dbReference type="SMART" id="SM00636">
    <property type="entry name" value="Glyco_18"/>
    <property type="match status" value="1"/>
</dbReference>
<sequence>MRVHGNLVSSSFVALALASGVQCLRKVIYFDQYHTATLPPRNVTSGITHVVMAFANSSLFIGDTAGPYTPFMNVSDVRNLFDQGTQIGIALGGWADTAGFSAGSKDDASRKTYAQNVADMADSHGFDFVDIDWEYPGGNGADYKEVPNSEKVDEIPAYPKLLKEIKAAISPKPLSIAVPGLPRDLLAYNEEQSPDIWAAVDFVNVMSYDFMNRRDNETKHHTDLRTSLEAVDAYLDLGLCPSKINLGFAFYAKYFQTEPGVDCSATPIGCPIVKAENDDGSDAGTSGSMTFETANVAPSVPGNLSTSTDGSCGTGTPFTCQGVADGQCCSQYGFCGSSAAHCGTGCQSDYGTCSGPAILDSFSKALKNGITDDEAGGQWYWDADAELFWTYDTVALMQRKYTEIVKARGLGGVMAWSLGEDSYDWSHLLSLVHDTRGIRTARRGPVKTSGFHQGRALPLGSHRSRHV</sequence>
<evidence type="ECO:0000256" key="6">
    <source>
        <dbReference type="SAM" id="SignalP"/>
    </source>
</evidence>
<dbReference type="GO" id="GO:0006032">
    <property type="term" value="P:chitin catabolic process"/>
    <property type="evidence" value="ECO:0007669"/>
    <property type="project" value="TreeGrafter"/>
</dbReference>
<dbReference type="Gene3D" id="3.30.60.10">
    <property type="entry name" value="Endochitinase-like"/>
    <property type="match status" value="1"/>
</dbReference>
<reference evidence="9" key="1">
    <citation type="submission" date="2021-03" db="EMBL/GenBank/DDBJ databases">
        <title>Revisited historic fungal species revealed as producer of novel bioactive compounds through whole genome sequencing and comparative genomics.</title>
        <authorList>
            <person name="Vignolle G.A."/>
            <person name="Hochenegger N."/>
            <person name="Mach R.L."/>
            <person name="Mach-Aigner A.R."/>
            <person name="Javad Rahimi M."/>
            <person name="Salim K.A."/>
            <person name="Chan C.M."/>
            <person name="Lim L.B.L."/>
            <person name="Cai F."/>
            <person name="Druzhinina I.S."/>
            <person name="U'Ren J.M."/>
            <person name="Derntl C."/>
        </authorList>
    </citation>
    <scope>NUCLEOTIDE SEQUENCE</scope>
    <source>
        <strain evidence="9">TUCIM 5799</strain>
    </source>
</reference>
<feature type="domain" description="GH18" evidence="8">
    <location>
        <begin position="24"/>
        <end position="436"/>
    </location>
</feature>
<dbReference type="Pfam" id="PF00704">
    <property type="entry name" value="Glyco_hydro_18"/>
    <property type="match status" value="1"/>
</dbReference>
<evidence type="ECO:0000256" key="3">
    <source>
        <dbReference type="ARBA" id="ARBA00022669"/>
    </source>
</evidence>
<dbReference type="Gene3D" id="3.20.20.80">
    <property type="entry name" value="Glycosidases"/>
    <property type="match status" value="2"/>
</dbReference>
<feature type="signal peptide" evidence="6">
    <location>
        <begin position="1"/>
        <end position="18"/>
    </location>
</feature>
<dbReference type="InterPro" id="IPR050314">
    <property type="entry name" value="Glycosyl_Hydrlase_18"/>
</dbReference>
<dbReference type="PROSITE" id="PS51910">
    <property type="entry name" value="GH18_2"/>
    <property type="match status" value="1"/>
</dbReference>
<proteinExistence type="inferred from homology"/>
<dbReference type="CDD" id="cd11618">
    <property type="entry name" value="ChtBD1_1"/>
    <property type="match status" value="1"/>
</dbReference>
<comment type="caution">
    <text evidence="4">Lacks conserved residue(s) required for the propagation of feature annotation.</text>
</comment>
<dbReference type="GO" id="GO:0005975">
    <property type="term" value="P:carbohydrate metabolic process"/>
    <property type="evidence" value="ECO:0007669"/>
    <property type="project" value="InterPro"/>
</dbReference>
<evidence type="ECO:0000259" key="7">
    <source>
        <dbReference type="PROSITE" id="PS50941"/>
    </source>
</evidence>
<evidence type="ECO:0000256" key="4">
    <source>
        <dbReference type="PROSITE-ProRule" id="PRU00261"/>
    </source>
</evidence>
<dbReference type="EC" id="3.2.1.14" evidence="2"/>
<feature type="region of interest" description="Disordered" evidence="5">
    <location>
        <begin position="443"/>
        <end position="467"/>
    </location>
</feature>
<dbReference type="PANTHER" id="PTHR11177">
    <property type="entry name" value="CHITINASE"/>
    <property type="match status" value="1"/>
</dbReference>
<dbReference type="InterPro" id="IPR029070">
    <property type="entry name" value="Chitinase_insertion_sf"/>
</dbReference>
<evidence type="ECO:0000256" key="2">
    <source>
        <dbReference type="ARBA" id="ARBA00012729"/>
    </source>
</evidence>
<comment type="similarity">
    <text evidence="1">Belongs to the glycosyl hydrolase 18 family. Chitinase class V subfamily.</text>
</comment>
<feature type="domain" description="Chitin-binding type-1" evidence="7">
    <location>
        <begin position="309"/>
        <end position="355"/>
    </location>
</feature>
<accession>A0A9P9WHR2</accession>
<dbReference type="PANTHER" id="PTHR11177:SF337">
    <property type="entry name" value="CHITINASE"/>
    <property type="match status" value="1"/>
</dbReference>
<dbReference type="PROSITE" id="PS50941">
    <property type="entry name" value="CHIT_BIND_I_2"/>
    <property type="match status" value="1"/>
</dbReference>
<dbReference type="InterPro" id="IPR036861">
    <property type="entry name" value="Endochitinase-like_sf"/>
</dbReference>
<protein>
    <recommendedName>
        <fullName evidence="2">chitinase</fullName>
        <ecNumber evidence="2">3.2.1.14</ecNumber>
    </recommendedName>
</protein>
<dbReference type="InterPro" id="IPR011583">
    <property type="entry name" value="Chitinase_II/V-like_cat"/>
</dbReference>
<dbReference type="FunFam" id="3.20.20.80:FF:000159">
    <property type="entry name" value="Class V chitinase, putative"/>
    <property type="match status" value="1"/>
</dbReference>
<name>A0A9P9WHR2_9PEZI</name>
<organism evidence="9 10">
    <name type="scientific">Neoarthrinium moseri</name>
    <dbReference type="NCBI Taxonomy" id="1658444"/>
    <lineage>
        <taxon>Eukaryota</taxon>
        <taxon>Fungi</taxon>
        <taxon>Dikarya</taxon>
        <taxon>Ascomycota</taxon>
        <taxon>Pezizomycotina</taxon>
        <taxon>Sordariomycetes</taxon>
        <taxon>Xylariomycetidae</taxon>
        <taxon>Amphisphaeriales</taxon>
        <taxon>Apiosporaceae</taxon>
        <taxon>Neoarthrinium</taxon>
    </lineage>
</organism>
<dbReference type="SUPFAM" id="SSF57016">
    <property type="entry name" value="Plant lectins/antimicrobial peptides"/>
    <property type="match status" value="1"/>
</dbReference>
<dbReference type="Proteomes" id="UP000829685">
    <property type="component" value="Unassembled WGS sequence"/>
</dbReference>
<keyword evidence="3 4" id="KW-0147">Chitin-binding</keyword>
<keyword evidence="6" id="KW-0732">Signal</keyword>
<evidence type="ECO:0000259" key="8">
    <source>
        <dbReference type="PROSITE" id="PS51910"/>
    </source>
</evidence>
<keyword evidence="10" id="KW-1185">Reference proteome</keyword>